<dbReference type="EMBL" id="JAHRIQ010040392">
    <property type="protein sequence ID" value="MEQ2234612.1"/>
    <property type="molecule type" value="Genomic_DNA"/>
</dbReference>
<evidence type="ECO:0000313" key="3">
    <source>
        <dbReference type="Proteomes" id="UP001482620"/>
    </source>
</evidence>
<evidence type="ECO:0000313" key="2">
    <source>
        <dbReference type="EMBL" id="MEQ2234612.1"/>
    </source>
</evidence>
<proteinExistence type="predicted"/>
<dbReference type="Proteomes" id="UP001482620">
    <property type="component" value="Unassembled WGS sequence"/>
</dbReference>
<organism evidence="2 3">
    <name type="scientific">Ilyodon furcidens</name>
    <name type="common">goldbreast splitfin</name>
    <dbReference type="NCBI Taxonomy" id="33524"/>
    <lineage>
        <taxon>Eukaryota</taxon>
        <taxon>Metazoa</taxon>
        <taxon>Chordata</taxon>
        <taxon>Craniata</taxon>
        <taxon>Vertebrata</taxon>
        <taxon>Euteleostomi</taxon>
        <taxon>Actinopterygii</taxon>
        <taxon>Neopterygii</taxon>
        <taxon>Teleostei</taxon>
        <taxon>Neoteleostei</taxon>
        <taxon>Acanthomorphata</taxon>
        <taxon>Ovalentaria</taxon>
        <taxon>Atherinomorphae</taxon>
        <taxon>Cyprinodontiformes</taxon>
        <taxon>Goodeidae</taxon>
        <taxon>Ilyodon</taxon>
    </lineage>
</organism>
<feature type="region of interest" description="Disordered" evidence="1">
    <location>
        <begin position="146"/>
        <end position="167"/>
    </location>
</feature>
<keyword evidence="3" id="KW-1185">Reference proteome</keyword>
<protein>
    <submittedName>
        <fullName evidence="2">Uncharacterized protein</fullName>
    </submittedName>
</protein>
<sequence>MFLVPFGPLSAKLALFKHHNLRDTTVYHVLMDTSRTMSQSSYKPKPNTVCPSKLHMKLVALTITPYVNSNKEKYKHNIKNPCTLWQYTWSPLTTAVILLRVIEQISNYTSNHCQSVIFYPASSIVGRGEAGAYLQQSMAERRGHPGVHHRATHKQPTTHSFTYQRAM</sequence>
<name>A0ABV0TQQ7_9TELE</name>
<accession>A0ABV0TQQ7</accession>
<evidence type="ECO:0000256" key="1">
    <source>
        <dbReference type="SAM" id="MobiDB-lite"/>
    </source>
</evidence>
<gene>
    <name evidence="2" type="ORF">ILYODFUR_033314</name>
</gene>
<reference evidence="2 3" key="1">
    <citation type="submission" date="2021-06" db="EMBL/GenBank/DDBJ databases">
        <authorList>
            <person name="Palmer J.M."/>
        </authorList>
    </citation>
    <scope>NUCLEOTIDE SEQUENCE [LARGE SCALE GENOMIC DNA]</scope>
    <source>
        <strain evidence="3">if_2019</strain>
        <tissue evidence="2">Muscle</tissue>
    </source>
</reference>
<comment type="caution">
    <text evidence="2">The sequence shown here is derived from an EMBL/GenBank/DDBJ whole genome shotgun (WGS) entry which is preliminary data.</text>
</comment>
<feature type="compositionally biased region" description="Polar residues" evidence="1">
    <location>
        <begin position="154"/>
        <end position="167"/>
    </location>
</feature>